<dbReference type="Pfam" id="PF09687">
    <property type="entry name" value="PRESAN"/>
    <property type="match status" value="1"/>
</dbReference>
<feature type="region of interest" description="Disordered" evidence="1">
    <location>
        <begin position="1"/>
        <end position="26"/>
    </location>
</feature>
<accession>A0A1A8WUG1</accession>
<dbReference type="Gene3D" id="6.10.280.180">
    <property type="entry name" value="Plasmodium RESA, N-terminal helical domain"/>
    <property type="match status" value="1"/>
</dbReference>
<dbReference type="PANTHER" id="PTHR36193">
    <property type="entry name" value="PHISTB DOMAIN-CONTAINING RESA-LIKE PROTEIN 1"/>
    <property type="match status" value="1"/>
</dbReference>
<dbReference type="EMBL" id="FLQU01001922">
    <property type="protein sequence ID" value="SBS94968.1"/>
    <property type="molecule type" value="Genomic_DNA"/>
</dbReference>
<evidence type="ECO:0000259" key="2">
    <source>
        <dbReference type="Pfam" id="PF09687"/>
    </source>
</evidence>
<reference evidence="4" key="1">
    <citation type="submission" date="2016-05" db="EMBL/GenBank/DDBJ databases">
        <authorList>
            <person name="Naeem Raeece"/>
        </authorList>
    </citation>
    <scope>NUCLEOTIDE SEQUENCE [LARGE SCALE GENOMIC DNA]</scope>
</reference>
<feature type="region of interest" description="Disordered" evidence="1">
    <location>
        <begin position="102"/>
        <end position="121"/>
    </location>
</feature>
<dbReference type="AlphaFoldDB" id="A0A1A8WUG1"/>
<proteinExistence type="predicted"/>
<gene>
    <name evidence="3" type="ORF">POVCU2_0092180</name>
</gene>
<sequence length="279" mass="33504">MEDTQNIHNDTIKREDSYSSTERAVESVDSVEIESVYNEEVAKSDIREGNFIESERTMEYIEPLEEISLITLEEEYTHCDILTEQNDEMSQHDISEEDVQGFVESVESSSDENSAQPNSSSVITCDRVEQLYDINIPNFWKKLKEDRLYRNHMNACDLIDHKHMYIIYNYFHNLERKKYFVFRDDLWKICEDIAEKYNIPNEIKIKEWDDFTTYILSDLLQKDRKDYNDLYDIMKNGVCCRSKFIEFIDDKRFTWCYTTEFIFKAWTNLFTMKLISYAQ</sequence>
<dbReference type="Proteomes" id="UP000078560">
    <property type="component" value="Unassembled WGS sequence"/>
</dbReference>
<name>A0A1A8WUG1_PLAOA</name>
<protein>
    <recommendedName>
        <fullName evidence="2">Plasmodium RESA N-terminal domain-containing protein</fullName>
    </recommendedName>
</protein>
<feature type="domain" description="Plasmodium RESA N-terminal" evidence="2">
    <location>
        <begin position="143"/>
        <end position="266"/>
    </location>
</feature>
<evidence type="ECO:0000313" key="3">
    <source>
        <dbReference type="EMBL" id="SBS94968.1"/>
    </source>
</evidence>
<dbReference type="PANTHER" id="PTHR36193:SF23">
    <property type="entry name" value="PHISTB DOMAIN-CONTAINING RESA-LIKE PROTEIN 1"/>
    <property type="match status" value="1"/>
</dbReference>
<feature type="compositionally biased region" description="Polar residues" evidence="1">
    <location>
        <begin position="111"/>
        <end position="121"/>
    </location>
</feature>
<evidence type="ECO:0000313" key="4">
    <source>
        <dbReference type="Proteomes" id="UP000078560"/>
    </source>
</evidence>
<evidence type="ECO:0000256" key="1">
    <source>
        <dbReference type="SAM" id="MobiDB-lite"/>
    </source>
</evidence>
<dbReference type="InterPro" id="IPR019111">
    <property type="entry name" value="PRESA_N"/>
</dbReference>
<dbReference type="InterPro" id="IPR044885">
    <property type="entry name" value="PRESA_N_sf"/>
</dbReference>
<organism evidence="3 4">
    <name type="scientific">Plasmodium ovale curtisi</name>
    <dbReference type="NCBI Taxonomy" id="864141"/>
    <lineage>
        <taxon>Eukaryota</taxon>
        <taxon>Sar</taxon>
        <taxon>Alveolata</taxon>
        <taxon>Apicomplexa</taxon>
        <taxon>Aconoidasida</taxon>
        <taxon>Haemosporida</taxon>
        <taxon>Plasmodiidae</taxon>
        <taxon>Plasmodium</taxon>
        <taxon>Plasmodium (Plasmodium)</taxon>
    </lineage>
</organism>